<evidence type="ECO:0000256" key="7">
    <source>
        <dbReference type="ARBA" id="ARBA00038944"/>
    </source>
</evidence>
<evidence type="ECO:0000256" key="9">
    <source>
        <dbReference type="ARBA" id="ARBA00039988"/>
    </source>
</evidence>
<comment type="catalytic activity">
    <reaction evidence="5">
        <text>uridine(746) in 23S rRNA = pseudouridine(746) in 23S rRNA</text>
        <dbReference type="Rhea" id="RHEA:42548"/>
        <dbReference type="Rhea" id="RHEA-COMP:10109"/>
        <dbReference type="Rhea" id="RHEA-COMP:10110"/>
        <dbReference type="ChEBI" id="CHEBI:65314"/>
        <dbReference type="ChEBI" id="CHEBI:65315"/>
        <dbReference type="EC" id="5.4.99.29"/>
    </reaction>
</comment>
<dbReference type="GeneID" id="20220751"/>
<keyword evidence="17" id="KW-1185">Reference proteome</keyword>
<keyword evidence="3" id="KW-0413">Isomerase</keyword>
<dbReference type="EMBL" id="GL833136">
    <property type="protein sequence ID" value="EGB06115.1"/>
    <property type="molecule type" value="Genomic_DNA"/>
</dbReference>
<keyword evidence="1" id="KW-0698">rRNA processing</keyword>
<evidence type="ECO:0000256" key="1">
    <source>
        <dbReference type="ARBA" id="ARBA00022552"/>
    </source>
</evidence>
<proteinExistence type="predicted"/>
<dbReference type="PANTHER" id="PTHR21600:SF91">
    <property type="entry name" value="DUAL-SPECIFICITY RNA PSEUDOURIDINE SYNTHASE RLUA"/>
    <property type="match status" value="1"/>
</dbReference>
<dbReference type="EC" id="5.4.99.28" evidence="7"/>
<evidence type="ECO:0000256" key="13">
    <source>
        <dbReference type="ARBA" id="ARBA00042883"/>
    </source>
</evidence>
<evidence type="ECO:0000256" key="3">
    <source>
        <dbReference type="ARBA" id="ARBA00023235"/>
    </source>
</evidence>
<dbReference type="GO" id="GO:0160142">
    <property type="term" value="F:23S rRNA pseudouridine(746) synthase activity"/>
    <property type="evidence" value="ECO:0007669"/>
    <property type="project" value="UniProtKB-EC"/>
</dbReference>
<sequence>MAEPSAATSTPAIRILHEDDHIVVVDKPTNLLSVPGRHPDAPPPTKKRRRVADALSLARAAVGLPDLRVVHRLDFETSGVLVFAKTSAAAAALCASFRADAAEASGAAATAAAPKMRKVYVAAVRGELAGSGEWAWPLAPDDAARAADGKPRYAACDAGAPGAKAATTLWEAAGASRLRLRPQTGRSHQLRVHCLAAGHPIVGDPLYGPPPADHEPRLCLHAAELDLTHPGTGDRVTFASPAPF</sequence>
<dbReference type="PANTHER" id="PTHR21600">
    <property type="entry name" value="MITOCHONDRIAL RNA PSEUDOURIDINE SYNTHASE"/>
    <property type="match status" value="1"/>
</dbReference>
<dbReference type="Pfam" id="PF00849">
    <property type="entry name" value="PseudoU_synth_2"/>
    <property type="match status" value="1"/>
</dbReference>
<organism evidence="17">
    <name type="scientific">Aureococcus anophagefferens</name>
    <name type="common">Harmful bloom alga</name>
    <dbReference type="NCBI Taxonomy" id="44056"/>
    <lineage>
        <taxon>Eukaryota</taxon>
        <taxon>Sar</taxon>
        <taxon>Stramenopiles</taxon>
        <taxon>Ochrophyta</taxon>
        <taxon>Pelagophyceae</taxon>
        <taxon>Pelagomonadales</taxon>
        <taxon>Pelagomonadaceae</taxon>
        <taxon>Aureococcus</taxon>
    </lineage>
</organism>
<evidence type="ECO:0000256" key="10">
    <source>
        <dbReference type="ARBA" id="ARBA00041266"/>
    </source>
</evidence>
<dbReference type="PROSITE" id="PS01129">
    <property type="entry name" value="PSI_RLU"/>
    <property type="match status" value="1"/>
</dbReference>
<evidence type="ECO:0000313" key="16">
    <source>
        <dbReference type="EMBL" id="EGB06115.1"/>
    </source>
</evidence>
<evidence type="ECO:0000256" key="6">
    <source>
        <dbReference type="ARBA" id="ARBA00037305"/>
    </source>
</evidence>
<dbReference type="InterPro" id="IPR050188">
    <property type="entry name" value="RluA_PseudoU_synthase"/>
</dbReference>
<dbReference type="InterPro" id="IPR006224">
    <property type="entry name" value="PsdUridine_synth_RluA-like_CS"/>
</dbReference>
<dbReference type="OrthoDB" id="418349at2759"/>
<evidence type="ECO:0000256" key="14">
    <source>
        <dbReference type="ARBA" id="ARBA00043143"/>
    </source>
</evidence>
<dbReference type="GO" id="GO:0003723">
    <property type="term" value="F:RNA binding"/>
    <property type="evidence" value="ECO:0007669"/>
    <property type="project" value="InterPro"/>
</dbReference>
<accession>F0YFJ6</accession>
<reference evidence="16 17" key="1">
    <citation type="journal article" date="2011" name="Proc. Natl. Acad. Sci. U.S.A.">
        <title>Niche of harmful alga Aureococcus anophagefferens revealed through ecogenomics.</title>
        <authorList>
            <person name="Gobler C.J."/>
            <person name="Berry D.L."/>
            <person name="Dyhrman S.T."/>
            <person name="Wilhelm S.W."/>
            <person name="Salamov A."/>
            <person name="Lobanov A.V."/>
            <person name="Zhang Y."/>
            <person name="Collier J.L."/>
            <person name="Wurch L.L."/>
            <person name="Kustka A.B."/>
            <person name="Dill B.D."/>
            <person name="Shah M."/>
            <person name="VerBerkmoes N.C."/>
            <person name="Kuo A."/>
            <person name="Terry A."/>
            <person name="Pangilinan J."/>
            <person name="Lindquist E.A."/>
            <person name="Lucas S."/>
            <person name="Paulsen I.T."/>
            <person name="Hattenrath-Lehmann T.K."/>
            <person name="Talmage S.C."/>
            <person name="Walker E.A."/>
            <person name="Koch F."/>
            <person name="Burson A.M."/>
            <person name="Marcoval M.A."/>
            <person name="Tang Y.Z."/>
            <person name="Lecleir G.R."/>
            <person name="Coyne K.J."/>
            <person name="Berg G.M."/>
            <person name="Bertrand E.M."/>
            <person name="Saito M.A."/>
            <person name="Gladyshev V.N."/>
            <person name="Grigoriev I.V."/>
        </authorList>
    </citation>
    <scope>NUCLEOTIDE SEQUENCE [LARGE SCALE GENOMIC DNA]</scope>
    <source>
        <strain evidence="17">CCMP 1984</strain>
    </source>
</reference>
<gene>
    <name evidence="16" type="ORF">AURANDRAFT_29586</name>
</gene>
<dbReference type="EC" id="5.4.99.29" evidence="8"/>
<evidence type="ECO:0000256" key="5">
    <source>
        <dbReference type="ARBA" id="ARBA00036916"/>
    </source>
</evidence>
<dbReference type="AlphaFoldDB" id="F0YFJ6"/>
<dbReference type="InterPro" id="IPR006145">
    <property type="entry name" value="PsdUridine_synth_RsuA/RluA"/>
</dbReference>
<evidence type="ECO:0000256" key="2">
    <source>
        <dbReference type="ARBA" id="ARBA00022694"/>
    </source>
</evidence>
<feature type="domain" description="Pseudouridine synthase RsuA/RluA-like" evidence="15">
    <location>
        <begin position="21"/>
        <end position="195"/>
    </location>
</feature>
<comment type="function">
    <text evidence="6">Dual specificity enzyme that catalyzes the synthesis of pseudouridine from uracil-746 in 23S ribosomal RNA and from uracil-32 in the anticodon stem and loop of transfer RNAs.</text>
</comment>
<dbReference type="RefSeq" id="XP_009039071.1">
    <property type="nucleotide sequence ID" value="XM_009040823.1"/>
</dbReference>
<evidence type="ECO:0000256" key="4">
    <source>
        <dbReference type="ARBA" id="ARBA00036184"/>
    </source>
</evidence>
<keyword evidence="2" id="KW-0819">tRNA processing</keyword>
<dbReference type="GO" id="GO:0000455">
    <property type="term" value="P:enzyme-directed rRNA pseudouridine synthesis"/>
    <property type="evidence" value="ECO:0007669"/>
    <property type="project" value="TreeGrafter"/>
</dbReference>
<evidence type="ECO:0000256" key="12">
    <source>
        <dbReference type="ARBA" id="ARBA00042844"/>
    </source>
</evidence>
<dbReference type="CDD" id="cd02869">
    <property type="entry name" value="PseudoU_synth_RluA_like"/>
    <property type="match status" value="1"/>
</dbReference>
<evidence type="ECO:0000313" key="17">
    <source>
        <dbReference type="Proteomes" id="UP000002729"/>
    </source>
</evidence>
<dbReference type="Proteomes" id="UP000002729">
    <property type="component" value="Unassembled WGS sequence"/>
</dbReference>
<evidence type="ECO:0000259" key="15">
    <source>
        <dbReference type="Pfam" id="PF00849"/>
    </source>
</evidence>
<dbReference type="GO" id="GO:0160151">
    <property type="term" value="F:tRNA pseudouridine(32) synthase activity"/>
    <property type="evidence" value="ECO:0007669"/>
    <property type="project" value="UniProtKB-EC"/>
</dbReference>
<dbReference type="GO" id="GO:0008033">
    <property type="term" value="P:tRNA processing"/>
    <property type="evidence" value="ECO:0007669"/>
    <property type="project" value="UniProtKB-KW"/>
</dbReference>
<dbReference type="SUPFAM" id="SSF55120">
    <property type="entry name" value="Pseudouridine synthase"/>
    <property type="match status" value="1"/>
</dbReference>
<dbReference type="eggNOG" id="KOG1919">
    <property type="taxonomic scope" value="Eukaryota"/>
</dbReference>
<dbReference type="KEGG" id="aaf:AURANDRAFT_29586"/>
<dbReference type="OMA" id="YGFCEPA"/>
<comment type="catalytic activity">
    <reaction evidence="4">
        <text>uridine(32) in tRNA = pseudouridine(32) in tRNA</text>
        <dbReference type="Rhea" id="RHEA:42544"/>
        <dbReference type="Rhea" id="RHEA-COMP:10107"/>
        <dbReference type="Rhea" id="RHEA-COMP:10108"/>
        <dbReference type="ChEBI" id="CHEBI:65314"/>
        <dbReference type="ChEBI" id="CHEBI:65315"/>
        <dbReference type="EC" id="5.4.99.28"/>
    </reaction>
</comment>
<evidence type="ECO:0000256" key="8">
    <source>
        <dbReference type="ARBA" id="ARBA00038945"/>
    </source>
</evidence>
<dbReference type="Gene3D" id="3.30.2350.10">
    <property type="entry name" value="Pseudouridine synthase"/>
    <property type="match status" value="1"/>
</dbReference>
<dbReference type="InterPro" id="IPR020103">
    <property type="entry name" value="PsdUridine_synth_cat_dom_sf"/>
</dbReference>
<dbReference type="InParanoid" id="F0YFJ6"/>
<name>F0YFJ6_AURAN</name>
<evidence type="ECO:0000256" key="11">
    <source>
        <dbReference type="ARBA" id="ARBA00042372"/>
    </source>
</evidence>
<protein>
    <recommendedName>
        <fullName evidence="9">Dual-specificity RNA pseudouridine synthase RluA</fullName>
        <ecNumber evidence="7">5.4.99.28</ecNumber>
        <ecNumber evidence="8">5.4.99.29</ecNumber>
    </recommendedName>
    <alternativeName>
        <fullName evidence="10">23S rRNA pseudouridine(746) synthase</fullName>
    </alternativeName>
    <alternativeName>
        <fullName evidence="13">Ribosomal large subunit pseudouridine synthase A</fullName>
    </alternativeName>
    <alternativeName>
        <fullName evidence="12">rRNA pseudouridylate synthase A</fullName>
    </alternativeName>
    <alternativeName>
        <fullName evidence="14">rRNA-uridine isomerase A</fullName>
    </alternativeName>
    <alternativeName>
        <fullName evidence="11">tRNA pseudouridine(32) synthase</fullName>
    </alternativeName>
</protein>